<gene>
    <name evidence="1" type="ORF">HKN21_09685</name>
</gene>
<organism evidence="1 2">
    <name type="scientific">Eiseniibacteriota bacterium</name>
    <dbReference type="NCBI Taxonomy" id="2212470"/>
    <lineage>
        <taxon>Bacteria</taxon>
        <taxon>Candidatus Eiseniibacteriota</taxon>
    </lineage>
</organism>
<name>A0A7Y2E879_UNCEI</name>
<reference evidence="1 2" key="1">
    <citation type="submission" date="2020-03" db="EMBL/GenBank/DDBJ databases">
        <title>Metabolic flexibility allows generalist bacteria to become dominant in a frequently disturbed ecosystem.</title>
        <authorList>
            <person name="Chen Y.-J."/>
            <person name="Leung P.M."/>
            <person name="Bay S.K."/>
            <person name="Hugenholtz P."/>
            <person name="Kessler A.J."/>
            <person name="Shelley G."/>
            <person name="Waite D.W."/>
            <person name="Cook P.L."/>
            <person name="Greening C."/>
        </authorList>
    </citation>
    <scope>NUCLEOTIDE SEQUENCE [LARGE SCALE GENOMIC DNA]</scope>
    <source>
        <strain evidence="1">SS_bin_28</strain>
    </source>
</reference>
<evidence type="ECO:0000313" key="2">
    <source>
        <dbReference type="Proteomes" id="UP000547674"/>
    </source>
</evidence>
<dbReference type="AlphaFoldDB" id="A0A7Y2E879"/>
<dbReference type="Proteomes" id="UP000547674">
    <property type="component" value="Unassembled WGS sequence"/>
</dbReference>
<sequence>MQSQAIRLAAFLFFVAFLFTTMITPPLFAQEDEEMGFDDVEEATVPETKGWEDIVHISGMFDLNLEMTNLHDSDDSDGEKLDNFRNYHHFVFLSVTPNEKVRFQADIIDLFFYEMTYKLNSKAEVKAGKIWVPFGNSPYHHFYGGVQGDPFTGKLVPNVWAEQGVGLSYEVARGGGGSTVLTGDTYIIRGFEGPAGSVLNLNEGGKDDVFAYGQRVMLNLGSNKAVASASGLYSPWGPDNDNRVFLWGGDLDLGYGVVDAPLLRDLAFRGAFARAEVKDPELVEEFQNEDGWYYKYGDFAELSYGHWRPNLTLKFRYGSYIDFDDVITNNDSHSFNISAVRRMGNISLWAQYFWLFEEVDEIDNDFMRLRMVFEF</sequence>
<protein>
    <recommendedName>
        <fullName evidence="3">Porin</fullName>
    </recommendedName>
</protein>
<evidence type="ECO:0000313" key="1">
    <source>
        <dbReference type="EMBL" id="NNF07019.1"/>
    </source>
</evidence>
<accession>A0A7Y2E879</accession>
<comment type="caution">
    <text evidence="1">The sequence shown here is derived from an EMBL/GenBank/DDBJ whole genome shotgun (WGS) entry which is preliminary data.</text>
</comment>
<dbReference type="EMBL" id="JABDJR010000384">
    <property type="protein sequence ID" value="NNF07019.1"/>
    <property type="molecule type" value="Genomic_DNA"/>
</dbReference>
<dbReference type="SUPFAM" id="SSF56935">
    <property type="entry name" value="Porins"/>
    <property type="match status" value="1"/>
</dbReference>
<proteinExistence type="predicted"/>
<evidence type="ECO:0008006" key="3">
    <source>
        <dbReference type="Google" id="ProtNLM"/>
    </source>
</evidence>